<feature type="domain" description="Histidine kinase" evidence="11">
    <location>
        <begin position="451"/>
        <end position="669"/>
    </location>
</feature>
<feature type="transmembrane region" description="Helical" evidence="10">
    <location>
        <begin position="397"/>
        <end position="413"/>
    </location>
</feature>
<dbReference type="InterPro" id="IPR036097">
    <property type="entry name" value="HisK_dim/P_sf"/>
</dbReference>
<dbReference type="PROSITE" id="PS50125">
    <property type="entry name" value="GUANYLATE_CYCLASE_2"/>
    <property type="match status" value="1"/>
</dbReference>
<dbReference type="InterPro" id="IPR001789">
    <property type="entry name" value="Sig_transdc_resp-reg_receiver"/>
</dbReference>
<keyword evidence="10" id="KW-1133">Transmembrane helix</keyword>
<dbReference type="PROSITE" id="PS50109">
    <property type="entry name" value="HIS_KIN"/>
    <property type="match status" value="1"/>
</dbReference>
<dbReference type="Pfam" id="PF02518">
    <property type="entry name" value="HATPase_c"/>
    <property type="match status" value="1"/>
</dbReference>
<evidence type="ECO:0000256" key="8">
    <source>
        <dbReference type="ARBA" id="ARBA00074306"/>
    </source>
</evidence>
<evidence type="ECO:0000256" key="3">
    <source>
        <dbReference type="ARBA" id="ARBA00012438"/>
    </source>
</evidence>
<evidence type="ECO:0000256" key="9">
    <source>
        <dbReference type="PROSITE-ProRule" id="PRU00169"/>
    </source>
</evidence>
<dbReference type="SMART" id="SM00388">
    <property type="entry name" value="HisKA"/>
    <property type="match status" value="1"/>
</dbReference>
<dbReference type="InterPro" id="IPR011006">
    <property type="entry name" value="CheY-like_superfamily"/>
</dbReference>
<dbReference type="Proteomes" id="UP000003835">
    <property type="component" value="Unassembled WGS sequence"/>
</dbReference>
<gene>
    <name evidence="14" type="ORF">MC7420_1241</name>
</gene>
<dbReference type="SUPFAM" id="SSF52172">
    <property type="entry name" value="CheY-like"/>
    <property type="match status" value="1"/>
</dbReference>
<dbReference type="PANTHER" id="PTHR43047">
    <property type="entry name" value="TWO-COMPONENT HISTIDINE PROTEIN KINASE"/>
    <property type="match status" value="1"/>
</dbReference>
<feature type="transmembrane region" description="Helical" evidence="10">
    <location>
        <begin position="282"/>
        <end position="299"/>
    </location>
</feature>
<dbReference type="InterPro" id="IPR003594">
    <property type="entry name" value="HATPase_dom"/>
</dbReference>
<dbReference type="EC" id="2.7.13.3" evidence="3"/>
<dbReference type="Gene3D" id="3.40.50.2300">
    <property type="match status" value="1"/>
</dbReference>
<dbReference type="eggNOG" id="COG0745">
    <property type="taxonomic scope" value="Bacteria"/>
</dbReference>
<accession>B4VRD1</accession>
<feature type="domain" description="Guanylate cyclase" evidence="13">
    <location>
        <begin position="868"/>
        <end position="994"/>
    </location>
</feature>
<evidence type="ECO:0000256" key="5">
    <source>
        <dbReference type="ARBA" id="ARBA00022679"/>
    </source>
</evidence>
<feature type="transmembrane region" description="Helical" evidence="10">
    <location>
        <begin position="336"/>
        <end position="355"/>
    </location>
</feature>
<dbReference type="SUPFAM" id="SSF55073">
    <property type="entry name" value="Nucleotide cyclase"/>
    <property type="match status" value="1"/>
</dbReference>
<evidence type="ECO:0000256" key="4">
    <source>
        <dbReference type="ARBA" id="ARBA00022553"/>
    </source>
</evidence>
<protein>
    <recommendedName>
        <fullName evidence="8">Circadian input-output histidine kinase CikA</fullName>
        <ecNumber evidence="3">2.7.13.3</ecNumber>
    </recommendedName>
</protein>
<evidence type="ECO:0000259" key="12">
    <source>
        <dbReference type="PROSITE" id="PS50110"/>
    </source>
</evidence>
<comment type="catalytic activity">
    <reaction evidence="1">
        <text>ATP + protein L-histidine = ADP + protein N-phospho-L-histidine.</text>
        <dbReference type="EC" id="2.7.13.3"/>
    </reaction>
</comment>
<dbReference type="OrthoDB" id="9809348at2"/>
<dbReference type="RefSeq" id="WP_006101034.1">
    <property type="nucleotide sequence ID" value="NZ_DS989849.1"/>
</dbReference>
<dbReference type="InterPro" id="IPR011623">
    <property type="entry name" value="7TMR_DISM_rcpt_extracell_dom1"/>
</dbReference>
<dbReference type="InterPro" id="IPR001054">
    <property type="entry name" value="A/G_cyclase"/>
</dbReference>
<feature type="domain" description="Response regulatory" evidence="12">
    <location>
        <begin position="711"/>
        <end position="828"/>
    </location>
</feature>
<dbReference type="CDD" id="cd07302">
    <property type="entry name" value="CHD"/>
    <property type="match status" value="1"/>
</dbReference>
<reference evidence="14 15" key="1">
    <citation type="submission" date="2008-07" db="EMBL/GenBank/DDBJ databases">
        <authorList>
            <person name="Tandeau de Marsac N."/>
            <person name="Ferriera S."/>
            <person name="Johnson J."/>
            <person name="Kravitz S."/>
            <person name="Beeson K."/>
            <person name="Sutton G."/>
            <person name="Rogers Y.-H."/>
            <person name="Friedman R."/>
            <person name="Frazier M."/>
            <person name="Venter J.C."/>
        </authorList>
    </citation>
    <scope>NUCLEOTIDE SEQUENCE [LARGE SCALE GENOMIC DNA]</scope>
    <source>
        <strain evidence="14 15">PCC 7420</strain>
    </source>
</reference>
<dbReference type="Pfam" id="PF07695">
    <property type="entry name" value="7TMR-DISM_7TM"/>
    <property type="match status" value="1"/>
</dbReference>
<proteinExistence type="inferred from homology"/>
<dbReference type="AlphaFoldDB" id="B4VRD1"/>
<dbReference type="GO" id="GO:0009190">
    <property type="term" value="P:cyclic nucleotide biosynthetic process"/>
    <property type="evidence" value="ECO:0007669"/>
    <property type="project" value="InterPro"/>
</dbReference>
<dbReference type="STRING" id="118168.MC7420_1241"/>
<evidence type="ECO:0000256" key="1">
    <source>
        <dbReference type="ARBA" id="ARBA00000085"/>
    </source>
</evidence>
<dbReference type="Gene3D" id="3.30.70.1230">
    <property type="entry name" value="Nucleotide cyclase"/>
    <property type="match status" value="1"/>
</dbReference>
<dbReference type="PRINTS" id="PR00344">
    <property type="entry name" value="BCTRLSENSOR"/>
</dbReference>
<keyword evidence="10" id="KW-0812">Transmembrane</keyword>
<dbReference type="CDD" id="cd17574">
    <property type="entry name" value="REC_OmpR"/>
    <property type="match status" value="1"/>
</dbReference>
<organism evidence="14 15">
    <name type="scientific">Coleofasciculus chthonoplastes PCC 7420</name>
    <dbReference type="NCBI Taxonomy" id="118168"/>
    <lineage>
        <taxon>Bacteria</taxon>
        <taxon>Bacillati</taxon>
        <taxon>Cyanobacteriota</taxon>
        <taxon>Cyanophyceae</taxon>
        <taxon>Coleofasciculales</taxon>
        <taxon>Coleofasciculaceae</taxon>
        <taxon>Coleofasciculus</taxon>
    </lineage>
</organism>
<dbReference type="GO" id="GO:0004016">
    <property type="term" value="F:adenylate cyclase activity"/>
    <property type="evidence" value="ECO:0007669"/>
    <property type="project" value="UniProtKB-ARBA"/>
</dbReference>
<name>B4VRD1_9CYAN</name>
<dbReference type="SMART" id="SM00044">
    <property type="entry name" value="CYCc"/>
    <property type="match status" value="1"/>
</dbReference>
<feature type="transmembrane region" description="Helical" evidence="10">
    <location>
        <begin position="220"/>
        <end position="238"/>
    </location>
</feature>
<dbReference type="Pfam" id="PF00211">
    <property type="entry name" value="Guanylate_cyc"/>
    <property type="match status" value="1"/>
</dbReference>
<dbReference type="HOGENOM" id="CLU_009321_0_0_3"/>
<dbReference type="eggNOG" id="COG5002">
    <property type="taxonomic scope" value="Bacteria"/>
</dbReference>
<keyword evidence="5" id="KW-0808">Transferase</keyword>
<evidence type="ECO:0000256" key="10">
    <source>
        <dbReference type="SAM" id="Phobius"/>
    </source>
</evidence>
<dbReference type="Gene3D" id="1.10.287.130">
    <property type="match status" value="1"/>
</dbReference>
<dbReference type="Gene3D" id="3.30.565.10">
    <property type="entry name" value="Histidine kinase-like ATPase, C-terminal domain"/>
    <property type="match status" value="1"/>
</dbReference>
<evidence type="ECO:0000256" key="2">
    <source>
        <dbReference type="ARBA" id="ARBA00006402"/>
    </source>
</evidence>
<dbReference type="EMBL" id="DS989849">
    <property type="protein sequence ID" value="EDX75323.1"/>
    <property type="molecule type" value="Genomic_DNA"/>
</dbReference>
<sequence length="1116" mass="126357">MTRGAWIKQRWEQWRSHRLPQKPRLSYLGAFILTLFSCLVVYTVSGSAQSPVAPVSSSLIEITQGWQYHWGDFSQQQPRVSEGTQNQILSEQWQSFQFPGKIRKPSHKNVQILWLRVPLPAGEWHSPTLYFGAVPYILDVYLGEQHLYNQWSLNAANQATLTDYQLPLVQLEPGFQHQTLLFRVYVGENASIYIGLFDRVVLGNHNTVIKRFFQQQSHTLLGILFFALGLIILGLSLSRPEKKSYFHFGILTTMIGIYTLSRSFFIPVFIDHLEALRFWEYTSFYLIPVSGCLFFQEMFKMRCQSIIRHLWKIHLAYAVAALTLVTTHTFSWSQTVTLAQFLFLASAIIILTKSVQISLAGNVEAKLFTLGFGLLTLSAMNDILIYRLEWVNWYQKLYPWGTLLFILTLGVMLERQFIQARNLLQNYAIELETKNTALQRLDQLKDEFLANTSHELKTPLNGIIGIAESLMDGVTGNLSDATRFNLSLIVSSGRRLHQLVNDLLDFSQLKHHNLQLNIKPVGIREVTHVVLTISQPLVGKKPIELINGINPDIPPVDADENRVQQILYNLVSNAIKFTEQGTIEVSATPVNDRLEIHVVDTGIGISPDKINRIFESFEQADGSITRHYGGTGLGLAITKQLVELHGGIIKVDSTPGVGSRFTFTLPLSQGKVDYQSSIEVSKVQDYTPRTVSPDRILIAQEAAVTPEGTFHILIVDDEPTNLQVIVNHLSLQNYAITQASSALEALELIRLGFKPDLILLDIMMPQMTGYELCKKLREQFLPNELPIVLLTAKNQISDLVEGFAVGANDYLTKPVLKNELLARIKTHLRLAKINAAYGRFVPYEFLQFLERESIVDVQLGDQVQKEMSILFADIRSFTSLSEQLSPKANFDFLNSYLGRVSPVIRNYRGFIDKYIGDAVMALFPQMADDAVQAAIEMQKQVSLYNAHRQTCGYEPIAIGIGLHTGSLMLGTVGESQRMDTTVISDAVNLASRLEGLTKVFGVEILISEETLNGLTNAHHYSYRFLGRVTVKGKLQPIAIFEVFDGNPPPLIKLKRQTRTEFERGVHLYVEKEYTKAQQVFTQLWQWDDRDRVVQFYQQRCQQAARSGVSEVDIIIR</sequence>
<dbReference type="Pfam" id="PF00072">
    <property type="entry name" value="Response_reg"/>
    <property type="match status" value="1"/>
</dbReference>
<dbReference type="CDD" id="cd16922">
    <property type="entry name" value="HATPase_EvgS-ArcB-TorS-like"/>
    <property type="match status" value="1"/>
</dbReference>
<dbReference type="GO" id="GO:0000155">
    <property type="term" value="F:phosphorelay sensor kinase activity"/>
    <property type="evidence" value="ECO:0007669"/>
    <property type="project" value="InterPro"/>
</dbReference>
<evidence type="ECO:0000313" key="14">
    <source>
        <dbReference type="EMBL" id="EDX75323.1"/>
    </source>
</evidence>
<dbReference type="PANTHER" id="PTHR43047:SF72">
    <property type="entry name" value="OSMOSENSING HISTIDINE PROTEIN KINASE SLN1"/>
    <property type="match status" value="1"/>
</dbReference>
<feature type="transmembrane region" description="Helical" evidence="10">
    <location>
        <begin position="25"/>
        <end position="44"/>
    </location>
</feature>
<evidence type="ECO:0000256" key="7">
    <source>
        <dbReference type="ARBA" id="ARBA00023012"/>
    </source>
</evidence>
<dbReference type="GO" id="GO:0005886">
    <property type="term" value="C:plasma membrane"/>
    <property type="evidence" value="ECO:0007669"/>
    <property type="project" value="TreeGrafter"/>
</dbReference>
<keyword evidence="15" id="KW-1185">Reference proteome</keyword>
<dbReference type="SUPFAM" id="SSF55874">
    <property type="entry name" value="ATPase domain of HSP90 chaperone/DNA topoisomerase II/histidine kinase"/>
    <property type="match status" value="1"/>
</dbReference>
<feature type="transmembrane region" description="Helical" evidence="10">
    <location>
        <begin position="245"/>
        <end position="270"/>
    </location>
</feature>
<dbReference type="PROSITE" id="PS50110">
    <property type="entry name" value="RESPONSE_REGULATORY"/>
    <property type="match status" value="1"/>
</dbReference>
<dbReference type="eggNOG" id="COG2114">
    <property type="taxonomic scope" value="Bacteria"/>
</dbReference>
<dbReference type="FunFam" id="3.30.565.10:FF:000010">
    <property type="entry name" value="Sensor histidine kinase RcsC"/>
    <property type="match status" value="1"/>
</dbReference>
<dbReference type="InterPro" id="IPR004358">
    <property type="entry name" value="Sig_transdc_His_kin-like_C"/>
</dbReference>
<feature type="transmembrane region" description="Helical" evidence="10">
    <location>
        <begin position="367"/>
        <end position="385"/>
    </location>
</feature>
<keyword evidence="7" id="KW-0902">Two-component regulatory system</keyword>
<dbReference type="GO" id="GO:0009927">
    <property type="term" value="F:histidine phosphotransfer kinase activity"/>
    <property type="evidence" value="ECO:0007669"/>
    <property type="project" value="TreeGrafter"/>
</dbReference>
<dbReference type="InterPro" id="IPR003661">
    <property type="entry name" value="HisK_dim/P_dom"/>
</dbReference>
<dbReference type="InterPro" id="IPR005467">
    <property type="entry name" value="His_kinase_dom"/>
</dbReference>
<keyword evidence="6 14" id="KW-0418">Kinase</keyword>
<dbReference type="SUPFAM" id="SSF47384">
    <property type="entry name" value="Homodimeric domain of signal transducing histidine kinase"/>
    <property type="match status" value="1"/>
</dbReference>
<dbReference type="Pfam" id="PF00512">
    <property type="entry name" value="HisKA"/>
    <property type="match status" value="1"/>
</dbReference>
<dbReference type="SMART" id="SM00387">
    <property type="entry name" value="HATPase_c"/>
    <property type="match status" value="1"/>
</dbReference>
<comment type="similarity">
    <text evidence="2">In the N-terminal section; belongs to the phytochrome family.</text>
</comment>
<evidence type="ECO:0000259" key="13">
    <source>
        <dbReference type="PROSITE" id="PS50125"/>
    </source>
</evidence>
<evidence type="ECO:0000259" key="11">
    <source>
        <dbReference type="PROSITE" id="PS50109"/>
    </source>
</evidence>
<evidence type="ECO:0000313" key="15">
    <source>
        <dbReference type="Proteomes" id="UP000003835"/>
    </source>
</evidence>
<dbReference type="CDD" id="cd00082">
    <property type="entry name" value="HisKA"/>
    <property type="match status" value="1"/>
</dbReference>
<keyword evidence="10" id="KW-0472">Membrane</keyword>
<dbReference type="InterPro" id="IPR029787">
    <property type="entry name" value="Nucleotide_cyclase"/>
</dbReference>
<evidence type="ECO:0000256" key="6">
    <source>
        <dbReference type="ARBA" id="ARBA00022777"/>
    </source>
</evidence>
<keyword evidence="4 9" id="KW-0597">Phosphoprotein</keyword>
<feature type="modified residue" description="4-aspartylphosphate" evidence="9">
    <location>
        <position position="761"/>
    </location>
</feature>
<dbReference type="SMART" id="SM00448">
    <property type="entry name" value="REC"/>
    <property type="match status" value="1"/>
</dbReference>
<dbReference type="InterPro" id="IPR036890">
    <property type="entry name" value="HATPase_C_sf"/>
</dbReference>